<dbReference type="InterPro" id="IPR001387">
    <property type="entry name" value="Cro/C1-type_HTH"/>
</dbReference>
<dbReference type="Gene3D" id="1.10.260.40">
    <property type="entry name" value="lambda repressor-like DNA-binding domains"/>
    <property type="match status" value="1"/>
</dbReference>
<organism evidence="3 4">
    <name type="scientific">Candidatus Xianfuyuplasma coldseepsis</name>
    <dbReference type="NCBI Taxonomy" id="2782163"/>
    <lineage>
        <taxon>Bacteria</taxon>
        <taxon>Bacillati</taxon>
        <taxon>Mycoplasmatota</taxon>
        <taxon>Mollicutes</taxon>
        <taxon>Candidatus Izemoplasmatales</taxon>
        <taxon>Candidatus Izemoplasmataceae</taxon>
        <taxon>Candidatus Xianfuyuplasma</taxon>
    </lineage>
</organism>
<dbReference type="InterPro" id="IPR010982">
    <property type="entry name" value="Lambda_DNA-bd_dom_sf"/>
</dbReference>
<keyword evidence="4" id="KW-1185">Reference proteome</keyword>
<evidence type="ECO:0000256" key="1">
    <source>
        <dbReference type="ARBA" id="ARBA00023125"/>
    </source>
</evidence>
<feature type="domain" description="HTH cro/C1-type" evidence="2">
    <location>
        <begin position="8"/>
        <end position="62"/>
    </location>
</feature>
<reference evidence="3 4" key="1">
    <citation type="submission" date="2020-02" db="EMBL/GenBank/DDBJ databases">
        <authorList>
            <person name="Zheng R.K."/>
            <person name="Sun C.M."/>
        </authorList>
    </citation>
    <scope>NUCLEOTIDE SEQUENCE [LARGE SCALE GENOMIC DNA]</scope>
    <source>
        <strain evidence="4">zrk13</strain>
    </source>
</reference>
<evidence type="ECO:0000313" key="4">
    <source>
        <dbReference type="Proteomes" id="UP000514720"/>
    </source>
</evidence>
<dbReference type="Proteomes" id="UP000514720">
    <property type="component" value="Chromosome"/>
</dbReference>
<dbReference type="AlphaFoldDB" id="A0A7L7KTW1"/>
<proteinExistence type="predicted"/>
<sequence length="94" mass="10898">MNNIGEMLRKIRDEKGFPQKVIAEHLGVHRTNYSRIENNIQKLTPEQIVLFCEFCDVSADYLLGVSVQNKEVYSVQTMEEITKKADEIKALIKR</sequence>
<name>A0A7L7KTW1_9MOLU</name>
<dbReference type="PROSITE" id="PS50943">
    <property type="entry name" value="HTH_CROC1"/>
    <property type="match status" value="1"/>
</dbReference>
<dbReference type="RefSeq" id="WP_258877501.1">
    <property type="nucleotide sequence ID" value="NZ_CP048914.1"/>
</dbReference>
<evidence type="ECO:0000259" key="2">
    <source>
        <dbReference type="PROSITE" id="PS50943"/>
    </source>
</evidence>
<dbReference type="SUPFAM" id="SSF47413">
    <property type="entry name" value="lambda repressor-like DNA-binding domains"/>
    <property type="match status" value="1"/>
</dbReference>
<dbReference type="PANTHER" id="PTHR46558">
    <property type="entry name" value="TRACRIPTIONAL REGULATORY PROTEIN-RELATED-RELATED"/>
    <property type="match status" value="1"/>
</dbReference>
<protein>
    <submittedName>
        <fullName evidence="3">Helix-turn-helix transcriptional regulator</fullName>
    </submittedName>
</protein>
<dbReference type="KEGG" id="xcl:G4Z02_08050"/>
<dbReference type="SMART" id="SM00530">
    <property type="entry name" value="HTH_XRE"/>
    <property type="match status" value="1"/>
</dbReference>
<gene>
    <name evidence="3" type="ORF">G4Z02_08050</name>
</gene>
<dbReference type="GO" id="GO:0003677">
    <property type="term" value="F:DNA binding"/>
    <property type="evidence" value="ECO:0007669"/>
    <property type="project" value="UniProtKB-KW"/>
</dbReference>
<accession>A0A7L7KTW1</accession>
<dbReference type="PANTHER" id="PTHR46558:SF13">
    <property type="entry name" value="HTH-TYPE TRANSCRIPTIONAL REGULATOR IMMR"/>
    <property type="match status" value="1"/>
</dbReference>
<dbReference type="EMBL" id="CP048914">
    <property type="protein sequence ID" value="QMS85696.1"/>
    <property type="molecule type" value="Genomic_DNA"/>
</dbReference>
<evidence type="ECO:0000313" key="3">
    <source>
        <dbReference type="EMBL" id="QMS85696.1"/>
    </source>
</evidence>
<dbReference type="CDD" id="cd00093">
    <property type="entry name" value="HTH_XRE"/>
    <property type="match status" value="1"/>
</dbReference>
<dbReference type="Pfam" id="PF01381">
    <property type="entry name" value="HTH_3"/>
    <property type="match status" value="1"/>
</dbReference>
<keyword evidence="1" id="KW-0238">DNA-binding</keyword>